<dbReference type="GO" id="GO:0006281">
    <property type="term" value="P:DNA repair"/>
    <property type="evidence" value="ECO:0007669"/>
    <property type="project" value="TreeGrafter"/>
</dbReference>
<sequence length="225" mass="26370">MRYRCLILDHDDTVAKSTPEIHYPSFVEALKTLRPKMKGLSLEEFVSYCFNPGFSELCKDVLKFNKVEQEYQYKVWKSYTKEKSPDFYPGFPNLIKEYKRLGGIICVVSHSESEQILRDYNLHCGLIPDLIFGWELEEYQRKPNPYPIIEIMKRFDLANNEILVLDDLKPGLDMARSCNVTFAGAGWSHIIPEIEDYMRINSDYYFSTVDTFKEFILSKNGLIKE</sequence>
<gene>
    <name evidence="1" type="ORF">B9W14_14645</name>
</gene>
<proteinExistence type="predicted"/>
<evidence type="ECO:0000313" key="2">
    <source>
        <dbReference type="Proteomes" id="UP000244910"/>
    </source>
</evidence>
<dbReference type="Gene3D" id="1.10.150.240">
    <property type="entry name" value="Putative phosphatase, domain 2"/>
    <property type="match status" value="1"/>
</dbReference>
<dbReference type="AlphaFoldDB" id="A0A2U8DST6"/>
<keyword evidence="1" id="KW-0378">Hydrolase</keyword>
<dbReference type="KEGG" id="cdrk:B9W14_14645"/>
<keyword evidence="2" id="KW-1185">Reference proteome</keyword>
<dbReference type="Pfam" id="PF13419">
    <property type="entry name" value="HAD_2"/>
    <property type="match status" value="1"/>
</dbReference>
<accession>A0A2U8DST6</accession>
<protein>
    <submittedName>
        <fullName evidence="1">Hydrolase</fullName>
    </submittedName>
</protein>
<dbReference type="Gene3D" id="3.40.50.1000">
    <property type="entry name" value="HAD superfamily/HAD-like"/>
    <property type="match status" value="1"/>
</dbReference>
<dbReference type="OrthoDB" id="1648451at2"/>
<reference evidence="2" key="1">
    <citation type="submission" date="2017-04" db="EMBL/GenBank/DDBJ databases">
        <authorList>
            <person name="Song Y."/>
            <person name="Cho B.-K."/>
        </authorList>
    </citation>
    <scope>NUCLEOTIDE SEQUENCE [LARGE SCALE GENOMIC DNA]</scope>
    <source>
        <strain evidence="2">SL1</strain>
    </source>
</reference>
<evidence type="ECO:0000313" key="1">
    <source>
        <dbReference type="EMBL" id="AWI05689.1"/>
    </source>
</evidence>
<dbReference type="InterPro" id="IPR023198">
    <property type="entry name" value="PGP-like_dom2"/>
</dbReference>
<name>A0A2U8DST6_9CLOT</name>
<dbReference type="InterPro" id="IPR036412">
    <property type="entry name" value="HAD-like_sf"/>
</dbReference>
<dbReference type="PANTHER" id="PTHR43434">
    <property type="entry name" value="PHOSPHOGLYCOLATE PHOSPHATASE"/>
    <property type="match status" value="1"/>
</dbReference>
<dbReference type="PANTHER" id="PTHR43434:SF1">
    <property type="entry name" value="PHOSPHOGLYCOLATE PHOSPHATASE"/>
    <property type="match status" value="1"/>
</dbReference>
<organism evidence="1 2">
    <name type="scientific">Clostridium drakei</name>
    <dbReference type="NCBI Taxonomy" id="332101"/>
    <lineage>
        <taxon>Bacteria</taxon>
        <taxon>Bacillati</taxon>
        <taxon>Bacillota</taxon>
        <taxon>Clostridia</taxon>
        <taxon>Eubacteriales</taxon>
        <taxon>Clostridiaceae</taxon>
        <taxon>Clostridium</taxon>
    </lineage>
</organism>
<dbReference type="Proteomes" id="UP000244910">
    <property type="component" value="Chromosome"/>
</dbReference>
<dbReference type="GO" id="GO:0008967">
    <property type="term" value="F:phosphoglycolate phosphatase activity"/>
    <property type="evidence" value="ECO:0007669"/>
    <property type="project" value="TreeGrafter"/>
</dbReference>
<dbReference type="InterPro" id="IPR050155">
    <property type="entry name" value="HAD-like_hydrolase_sf"/>
</dbReference>
<dbReference type="InterPro" id="IPR041492">
    <property type="entry name" value="HAD_2"/>
</dbReference>
<dbReference type="SUPFAM" id="SSF56784">
    <property type="entry name" value="HAD-like"/>
    <property type="match status" value="1"/>
</dbReference>
<dbReference type="RefSeq" id="WP_032076864.1">
    <property type="nucleotide sequence ID" value="NZ_CP020953.1"/>
</dbReference>
<dbReference type="EMBL" id="CP020953">
    <property type="protein sequence ID" value="AWI05689.1"/>
    <property type="molecule type" value="Genomic_DNA"/>
</dbReference>
<dbReference type="InterPro" id="IPR023214">
    <property type="entry name" value="HAD_sf"/>
</dbReference>